<proteinExistence type="predicted"/>
<feature type="region of interest" description="Disordered" evidence="1">
    <location>
        <begin position="144"/>
        <end position="171"/>
    </location>
</feature>
<dbReference type="AlphaFoldDB" id="A0A9X0AI66"/>
<reference evidence="2" key="1">
    <citation type="submission" date="2022-11" db="EMBL/GenBank/DDBJ databases">
        <title>Genome Resource of Sclerotinia nivalis Strain SnTB1, a Plant Pathogen Isolated from American Ginseng.</title>
        <authorList>
            <person name="Fan S."/>
        </authorList>
    </citation>
    <scope>NUCLEOTIDE SEQUENCE</scope>
    <source>
        <strain evidence="2">SnTB1</strain>
    </source>
</reference>
<feature type="compositionally biased region" description="Polar residues" evidence="1">
    <location>
        <begin position="153"/>
        <end position="164"/>
    </location>
</feature>
<dbReference type="Proteomes" id="UP001152300">
    <property type="component" value="Unassembled WGS sequence"/>
</dbReference>
<evidence type="ECO:0000313" key="2">
    <source>
        <dbReference type="EMBL" id="KAJ8063261.1"/>
    </source>
</evidence>
<dbReference type="OrthoDB" id="3439169at2759"/>
<evidence type="ECO:0000313" key="3">
    <source>
        <dbReference type="Proteomes" id="UP001152300"/>
    </source>
</evidence>
<protein>
    <submittedName>
        <fullName evidence="2">Uncharacterized protein</fullName>
    </submittedName>
</protein>
<comment type="caution">
    <text evidence="2">The sequence shown here is derived from an EMBL/GenBank/DDBJ whole genome shotgun (WGS) entry which is preliminary data.</text>
</comment>
<evidence type="ECO:0000256" key="1">
    <source>
        <dbReference type="SAM" id="MobiDB-lite"/>
    </source>
</evidence>
<gene>
    <name evidence="2" type="ORF">OCU04_008492</name>
</gene>
<accession>A0A9X0AI66</accession>
<organism evidence="2 3">
    <name type="scientific">Sclerotinia nivalis</name>
    <dbReference type="NCBI Taxonomy" id="352851"/>
    <lineage>
        <taxon>Eukaryota</taxon>
        <taxon>Fungi</taxon>
        <taxon>Dikarya</taxon>
        <taxon>Ascomycota</taxon>
        <taxon>Pezizomycotina</taxon>
        <taxon>Leotiomycetes</taxon>
        <taxon>Helotiales</taxon>
        <taxon>Sclerotiniaceae</taxon>
        <taxon>Sclerotinia</taxon>
    </lineage>
</organism>
<name>A0A9X0AI66_9HELO</name>
<dbReference type="EMBL" id="JAPEIS010000009">
    <property type="protein sequence ID" value="KAJ8063261.1"/>
    <property type="molecule type" value="Genomic_DNA"/>
</dbReference>
<keyword evidence="3" id="KW-1185">Reference proteome</keyword>
<sequence>MVEGLEMPEFDPFPVRQQLGGAAVPTSGTNAITLPHLAGEWKGPGKDMILAQTQAAYDGACMVYGRNEALSFLNSPDPTGHAFVSTFTTDGTTLNTFAHYSSESQGQLKYHQYPTSSSFLISSYEDFKTSRRWLRNLQDDAKETSEKLRDELNATSVPAETDGNSYDYEDGEDPNNQLLLEYWSSFRQTISMTLGKFPLRTM</sequence>